<dbReference type="PANTHER" id="PTHR47027">
    <property type="entry name" value="REVERSE TRANSCRIPTASE DOMAIN-CONTAINING PROTEIN"/>
    <property type="match status" value="1"/>
</dbReference>
<evidence type="ECO:0000313" key="2">
    <source>
        <dbReference type="Proteomes" id="UP000325440"/>
    </source>
</evidence>
<reference evidence="1 2" key="1">
    <citation type="submission" date="2019-08" db="EMBL/GenBank/DDBJ databases">
        <authorList>
            <person name="Alioto T."/>
            <person name="Alioto T."/>
            <person name="Gomez Garrido J."/>
        </authorList>
    </citation>
    <scope>NUCLEOTIDE SEQUENCE [LARGE SCALE GENOMIC DNA]</scope>
</reference>
<gene>
    <name evidence="1" type="ORF">CINCED_3A025454</name>
</gene>
<protein>
    <recommendedName>
        <fullName evidence="3">Reverse transcriptase domain</fullName>
    </recommendedName>
</protein>
<keyword evidence="2" id="KW-1185">Reference proteome</keyword>
<proteinExistence type="predicted"/>
<dbReference type="AlphaFoldDB" id="A0A5E4MDV4"/>
<dbReference type="Proteomes" id="UP000325440">
    <property type="component" value="Unassembled WGS sequence"/>
</dbReference>
<organism evidence="1 2">
    <name type="scientific">Cinara cedri</name>
    <dbReference type="NCBI Taxonomy" id="506608"/>
    <lineage>
        <taxon>Eukaryota</taxon>
        <taxon>Metazoa</taxon>
        <taxon>Ecdysozoa</taxon>
        <taxon>Arthropoda</taxon>
        <taxon>Hexapoda</taxon>
        <taxon>Insecta</taxon>
        <taxon>Pterygota</taxon>
        <taxon>Neoptera</taxon>
        <taxon>Paraneoptera</taxon>
        <taxon>Hemiptera</taxon>
        <taxon>Sternorrhyncha</taxon>
        <taxon>Aphidomorpha</taxon>
        <taxon>Aphidoidea</taxon>
        <taxon>Aphididae</taxon>
        <taxon>Lachninae</taxon>
        <taxon>Cinara</taxon>
    </lineage>
</organism>
<evidence type="ECO:0000313" key="1">
    <source>
        <dbReference type="EMBL" id="VVC29026.1"/>
    </source>
</evidence>
<dbReference type="PANTHER" id="PTHR47027:SF20">
    <property type="entry name" value="REVERSE TRANSCRIPTASE-LIKE PROTEIN WITH RNA-DIRECTED DNA POLYMERASE DOMAIN"/>
    <property type="match status" value="1"/>
</dbReference>
<accession>A0A5E4MDV4</accession>
<dbReference type="OrthoDB" id="6623323at2759"/>
<evidence type="ECO:0008006" key="3">
    <source>
        <dbReference type="Google" id="ProtNLM"/>
    </source>
</evidence>
<dbReference type="EMBL" id="CABPRJ010000486">
    <property type="protein sequence ID" value="VVC29026.1"/>
    <property type="molecule type" value="Genomic_DNA"/>
</dbReference>
<sequence length="221" mass="25826">MIVSRQNHRSDFLKVNEYTFERVRNFKYLGADINEDANSHEEVKRRLIAANRCYFGLLSLFKSKLLSRKSKVTLYKVLVRPIALYASSTWATTKSDEKKLEVFETKILRKIFGPKKNNEGEYEIRSNKNLEELYNETNIVGILKSARIGWAGHVWRSKGLIGQIISWKPNTKRPRGRPRQRWSDRIKEDLKRLGVRNAEKTAQNREDWRQCVVAAMGLKGL</sequence>
<name>A0A5E4MDV4_9HEMI</name>